<dbReference type="Pfam" id="PF16189">
    <property type="entry name" value="Creatinase_N_2"/>
    <property type="match status" value="1"/>
</dbReference>
<evidence type="ECO:0000313" key="5">
    <source>
        <dbReference type="EMBL" id="KAJ8706622.1"/>
    </source>
</evidence>
<dbReference type="SUPFAM" id="SSF55920">
    <property type="entry name" value="Creatinase/aminopeptidase"/>
    <property type="match status" value="1"/>
</dbReference>
<keyword evidence="2" id="KW-0812">Transmembrane</keyword>
<dbReference type="InterPro" id="IPR036005">
    <property type="entry name" value="Creatinase/aminopeptidase-like"/>
</dbReference>
<comment type="caution">
    <text evidence="5">The sequence shown here is derived from an EMBL/GenBank/DDBJ whole genome shotgun (WGS) entry which is preliminary data.</text>
</comment>
<dbReference type="Gene3D" id="3.90.230.10">
    <property type="entry name" value="Creatinase/methionine aminopeptidase superfamily"/>
    <property type="match status" value="1"/>
</dbReference>
<evidence type="ECO:0000313" key="6">
    <source>
        <dbReference type="Proteomes" id="UP001231518"/>
    </source>
</evidence>
<feature type="domain" description="Peptidase M24" evidence="3">
    <location>
        <begin position="243"/>
        <end position="458"/>
    </location>
</feature>
<dbReference type="Pfam" id="PF16188">
    <property type="entry name" value="Peptidase_M24_C"/>
    <property type="match status" value="1"/>
</dbReference>
<dbReference type="EMBL" id="JARGEI010000028">
    <property type="protein sequence ID" value="KAJ8706622.1"/>
    <property type="molecule type" value="Genomic_DNA"/>
</dbReference>
<dbReference type="InterPro" id="IPR029149">
    <property type="entry name" value="Creatin/AminoP/Spt16_N"/>
</dbReference>
<dbReference type="InterPro" id="IPR032416">
    <property type="entry name" value="Peptidase_M24_C"/>
</dbReference>
<keyword evidence="6" id="KW-1185">Reference proteome</keyword>
<organism evidence="5 6">
    <name type="scientific">Mythimna separata</name>
    <name type="common">Oriental armyworm</name>
    <name type="synonym">Pseudaletia separata</name>
    <dbReference type="NCBI Taxonomy" id="271217"/>
    <lineage>
        <taxon>Eukaryota</taxon>
        <taxon>Metazoa</taxon>
        <taxon>Ecdysozoa</taxon>
        <taxon>Arthropoda</taxon>
        <taxon>Hexapoda</taxon>
        <taxon>Insecta</taxon>
        <taxon>Pterygota</taxon>
        <taxon>Neoptera</taxon>
        <taxon>Endopterygota</taxon>
        <taxon>Lepidoptera</taxon>
        <taxon>Glossata</taxon>
        <taxon>Ditrysia</taxon>
        <taxon>Noctuoidea</taxon>
        <taxon>Noctuidae</taxon>
        <taxon>Noctuinae</taxon>
        <taxon>Hadenini</taxon>
        <taxon>Mythimna</taxon>
    </lineage>
</organism>
<keyword evidence="2" id="KW-0472">Membrane</keyword>
<comment type="similarity">
    <text evidence="1">Belongs to the peptidase M24B family.</text>
</comment>
<dbReference type="FunFam" id="3.90.230.10:FF:000009">
    <property type="entry name" value="xaa-Pro aminopeptidase 2"/>
    <property type="match status" value="1"/>
</dbReference>
<sequence>MKQGVDLSLQDWLVANMPARSVVAVDPSTYTRSSWRTLETALTRVNVTLEAIYENLVDLARRRLNDGPPDRPHNDLIPLSVQYTGQQSIRKIWELLQEMNTRGAAVLLLTALDDIAYTLNVRGSDIPFNPVFFSYLIIRIDPLAPNFGRVILFWHDGVLASDITVHFASEQLVVEAKPYADIFDYLKDLSIELGPDRTIWVSNEASHAVLLAIEEGPASILSTSISPVALKKCVKNDVELRGFREAHIKDGIAVVRSFHWLERQVSVGLQVSEIDFSDQMEHFRSQEANFRGPSFSTIAGAGENGAIIHYSPRRDGPQRIIRPDDMLLVDSGGQYFEGTTDITRTRHMNGTPTDAQRMTFTRVLKGQISLATTVLPRGIMGNVIEVLARKALWDVGLNYGHGTGHGVGHFLNVHEGPIWILSGPTADDPGIAPNMIYSNEPGYYEVGEYGIRHEDLVETIEMSSTADHIRAQDLVDDFAGRGAVGFRTISLAPHQTACLDIDLLTDFEIQYINDYHSRVLNTLGPIMLSRNLTDEYAWLARECAPIARAAAILFTAQPVLAGISVVVLWLGYL</sequence>
<dbReference type="PANTHER" id="PTHR43763">
    <property type="entry name" value="XAA-PRO AMINOPEPTIDASE 1"/>
    <property type="match status" value="1"/>
</dbReference>
<feature type="domain" description="Peptidase M24 C-terminal" evidence="4">
    <location>
        <begin position="484"/>
        <end position="546"/>
    </location>
</feature>
<name>A0AAD7Y941_MYTSE</name>
<evidence type="ECO:0000256" key="2">
    <source>
        <dbReference type="SAM" id="Phobius"/>
    </source>
</evidence>
<dbReference type="Pfam" id="PF00557">
    <property type="entry name" value="Peptidase_M24"/>
    <property type="match status" value="1"/>
</dbReference>
<protein>
    <submittedName>
        <fullName evidence="5">Uncharacterized protein</fullName>
    </submittedName>
</protein>
<dbReference type="Gene3D" id="3.40.350.10">
    <property type="entry name" value="Creatinase/prolidase N-terminal domain"/>
    <property type="match status" value="2"/>
</dbReference>
<dbReference type="AlphaFoldDB" id="A0AAD7Y941"/>
<dbReference type="GO" id="GO:0004177">
    <property type="term" value="F:aminopeptidase activity"/>
    <property type="evidence" value="ECO:0007669"/>
    <property type="project" value="UniProtKB-ARBA"/>
</dbReference>
<dbReference type="PANTHER" id="PTHR43763:SF6">
    <property type="entry name" value="XAA-PRO AMINOPEPTIDASE 1"/>
    <property type="match status" value="1"/>
</dbReference>
<evidence type="ECO:0000259" key="3">
    <source>
        <dbReference type="Pfam" id="PF00557"/>
    </source>
</evidence>
<dbReference type="InterPro" id="IPR050422">
    <property type="entry name" value="X-Pro_aminopeptidase_P"/>
</dbReference>
<gene>
    <name evidence="5" type="ORF">PYW07_012700</name>
</gene>
<dbReference type="Proteomes" id="UP001231518">
    <property type="component" value="Chromosome 30"/>
</dbReference>
<evidence type="ECO:0000259" key="4">
    <source>
        <dbReference type="Pfam" id="PF16188"/>
    </source>
</evidence>
<reference evidence="5" key="1">
    <citation type="submission" date="2023-03" db="EMBL/GenBank/DDBJ databases">
        <title>Chromosome-level genomes of two armyworms, Mythimna separata and Mythimna loreyi, provide insights into the biosynthesis and reception of sex pheromones.</title>
        <authorList>
            <person name="Zhao H."/>
        </authorList>
    </citation>
    <scope>NUCLEOTIDE SEQUENCE</scope>
    <source>
        <strain evidence="5">BeijingLab</strain>
        <tissue evidence="5">Pupa</tissue>
    </source>
</reference>
<feature type="transmembrane region" description="Helical" evidence="2">
    <location>
        <begin position="549"/>
        <end position="572"/>
    </location>
</feature>
<dbReference type="InterPro" id="IPR000994">
    <property type="entry name" value="Pept_M24"/>
</dbReference>
<keyword evidence="2" id="KW-1133">Transmembrane helix</keyword>
<proteinExistence type="inferred from homology"/>
<evidence type="ECO:0000256" key="1">
    <source>
        <dbReference type="ARBA" id="ARBA00008766"/>
    </source>
</evidence>
<accession>A0AAD7Y941</accession>